<evidence type="ECO:0000256" key="1">
    <source>
        <dbReference type="SAM" id="MobiDB-lite"/>
    </source>
</evidence>
<feature type="region of interest" description="Disordered" evidence="1">
    <location>
        <begin position="1"/>
        <end position="66"/>
    </location>
</feature>
<name>A0ABD0Q772_CIRMR</name>
<organism evidence="2 3">
    <name type="scientific">Cirrhinus mrigala</name>
    <name type="common">Mrigala</name>
    <dbReference type="NCBI Taxonomy" id="683832"/>
    <lineage>
        <taxon>Eukaryota</taxon>
        <taxon>Metazoa</taxon>
        <taxon>Chordata</taxon>
        <taxon>Craniata</taxon>
        <taxon>Vertebrata</taxon>
        <taxon>Euteleostomi</taxon>
        <taxon>Actinopterygii</taxon>
        <taxon>Neopterygii</taxon>
        <taxon>Teleostei</taxon>
        <taxon>Ostariophysi</taxon>
        <taxon>Cypriniformes</taxon>
        <taxon>Cyprinidae</taxon>
        <taxon>Labeoninae</taxon>
        <taxon>Labeonini</taxon>
        <taxon>Cirrhinus</taxon>
    </lineage>
</organism>
<keyword evidence="3" id="KW-1185">Reference proteome</keyword>
<feature type="compositionally biased region" description="Low complexity" evidence="1">
    <location>
        <begin position="44"/>
        <end position="58"/>
    </location>
</feature>
<gene>
    <name evidence="2" type="ORF">M9458_023112</name>
</gene>
<accession>A0ABD0Q772</accession>
<reference evidence="2 3" key="1">
    <citation type="submission" date="2024-05" db="EMBL/GenBank/DDBJ databases">
        <title>Genome sequencing and assembly of Indian major carp, Cirrhinus mrigala (Hamilton, 1822).</title>
        <authorList>
            <person name="Mohindra V."/>
            <person name="Chowdhury L.M."/>
            <person name="Lal K."/>
            <person name="Jena J.K."/>
        </authorList>
    </citation>
    <scope>NUCLEOTIDE SEQUENCE [LARGE SCALE GENOMIC DNA]</scope>
    <source>
        <strain evidence="2">CM1030</strain>
        <tissue evidence="2">Blood</tissue>
    </source>
</reference>
<feature type="compositionally biased region" description="Basic and acidic residues" evidence="1">
    <location>
        <begin position="20"/>
        <end position="43"/>
    </location>
</feature>
<dbReference type="Proteomes" id="UP001529510">
    <property type="component" value="Unassembled WGS sequence"/>
</dbReference>
<evidence type="ECO:0000313" key="2">
    <source>
        <dbReference type="EMBL" id="KAL0180706.1"/>
    </source>
</evidence>
<feature type="non-terminal residue" evidence="2">
    <location>
        <position position="257"/>
    </location>
</feature>
<sequence length="257" mass="27227">CGLHTALQYSSVHESAPEASSDHKSAPEAIHESTPEISSDHESAPVPSEVAAPAAEPPKGATSSYELSARPVTAMEATSELSPCHVTAKEANHEFSACSVMAKEVVHELSALLWGFLLSSALLWWSSASPCKSSDSSVPLLGSLLLSALLCRPPALPALPWLQAPRDLTWWTSATVFYCLPLLHGPGPPVFHCLPPLHGPVPPVFHCLPLLHSPGPPVLLCLSLLHDPGPPPLHGHSPPSHPLVYLVPTTLLDCCFL</sequence>
<dbReference type="AlphaFoldDB" id="A0ABD0Q772"/>
<proteinExistence type="predicted"/>
<dbReference type="EMBL" id="JAMKFB020000011">
    <property type="protein sequence ID" value="KAL0180706.1"/>
    <property type="molecule type" value="Genomic_DNA"/>
</dbReference>
<protein>
    <submittedName>
        <fullName evidence="2">Uncharacterized protein</fullName>
    </submittedName>
</protein>
<feature type="non-terminal residue" evidence="2">
    <location>
        <position position="1"/>
    </location>
</feature>
<evidence type="ECO:0000313" key="3">
    <source>
        <dbReference type="Proteomes" id="UP001529510"/>
    </source>
</evidence>
<comment type="caution">
    <text evidence="2">The sequence shown here is derived from an EMBL/GenBank/DDBJ whole genome shotgun (WGS) entry which is preliminary data.</text>
</comment>